<organism evidence="1 2">
    <name type="scientific">Leersia perrieri</name>
    <dbReference type="NCBI Taxonomy" id="77586"/>
    <lineage>
        <taxon>Eukaryota</taxon>
        <taxon>Viridiplantae</taxon>
        <taxon>Streptophyta</taxon>
        <taxon>Embryophyta</taxon>
        <taxon>Tracheophyta</taxon>
        <taxon>Spermatophyta</taxon>
        <taxon>Magnoliopsida</taxon>
        <taxon>Liliopsida</taxon>
        <taxon>Poales</taxon>
        <taxon>Poaceae</taxon>
        <taxon>BOP clade</taxon>
        <taxon>Oryzoideae</taxon>
        <taxon>Oryzeae</taxon>
        <taxon>Oryzinae</taxon>
        <taxon>Leersia</taxon>
    </lineage>
</organism>
<evidence type="ECO:0000313" key="2">
    <source>
        <dbReference type="Proteomes" id="UP000032180"/>
    </source>
</evidence>
<sequence length="64" mass="6488">MNVKSAEVIGPCRGAGLSLDDQGKRVHGGLGGGNCHGFNMCSADVDHHAMAIAASKACMHPVIS</sequence>
<name>A0A0D9XPX7_9ORYZ</name>
<protein>
    <submittedName>
        <fullName evidence="1">Uncharacterized protein</fullName>
    </submittedName>
</protein>
<reference evidence="1" key="3">
    <citation type="submission" date="2015-04" db="UniProtKB">
        <authorList>
            <consortium name="EnsemblPlants"/>
        </authorList>
    </citation>
    <scope>IDENTIFICATION</scope>
</reference>
<proteinExistence type="predicted"/>
<keyword evidence="2" id="KW-1185">Reference proteome</keyword>
<dbReference type="AlphaFoldDB" id="A0A0D9XPX7"/>
<dbReference type="Gramene" id="LPERR11G04900.1">
    <property type="protein sequence ID" value="LPERR11G04900.1"/>
    <property type="gene ID" value="LPERR11G04900"/>
</dbReference>
<dbReference type="EnsemblPlants" id="LPERR11G04900.1">
    <property type="protein sequence ID" value="LPERR11G04900.1"/>
    <property type="gene ID" value="LPERR11G04900"/>
</dbReference>
<reference evidence="2" key="2">
    <citation type="submission" date="2013-12" db="EMBL/GenBank/DDBJ databases">
        <authorList>
            <person name="Yu Y."/>
            <person name="Lee S."/>
            <person name="de Baynast K."/>
            <person name="Wissotski M."/>
            <person name="Liu L."/>
            <person name="Talag J."/>
            <person name="Goicoechea J."/>
            <person name="Angelova A."/>
            <person name="Jetty R."/>
            <person name="Kudrna D."/>
            <person name="Golser W."/>
            <person name="Rivera L."/>
            <person name="Zhang J."/>
            <person name="Wing R."/>
        </authorList>
    </citation>
    <scope>NUCLEOTIDE SEQUENCE</scope>
</reference>
<dbReference type="HOGENOM" id="CLU_2870827_0_0_1"/>
<dbReference type="Proteomes" id="UP000032180">
    <property type="component" value="Chromosome 11"/>
</dbReference>
<reference evidence="1 2" key="1">
    <citation type="submission" date="2012-08" db="EMBL/GenBank/DDBJ databases">
        <title>Oryza genome evolution.</title>
        <authorList>
            <person name="Wing R.A."/>
        </authorList>
    </citation>
    <scope>NUCLEOTIDE SEQUENCE</scope>
</reference>
<evidence type="ECO:0000313" key="1">
    <source>
        <dbReference type="EnsemblPlants" id="LPERR11G04900.1"/>
    </source>
</evidence>
<accession>A0A0D9XPX7</accession>